<name>A0ABW9T448_9BACL</name>
<dbReference type="Proteomes" id="UP000435177">
    <property type="component" value="Unassembled WGS sequence"/>
</dbReference>
<dbReference type="InterPro" id="IPR012334">
    <property type="entry name" value="Pectin_lyas_fold"/>
</dbReference>
<evidence type="ECO:0008006" key="3">
    <source>
        <dbReference type="Google" id="ProtNLM"/>
    </source>
</evidence>
<sequence length="80" mass="8791">MHRNIRIEGNRFEGTAALLLSVHGTEGLVFQGNEVDVTGSRTGTLESLGLITVETCRNVDISDNGLFYMQDLDMVHRPDG</sequence>
<evidence type="ECO:0000313" key="2">
    <source>
        <dbReference type="Proteomes" id="UP000435177"/>
    </source>
</evidence>
<accession>A0ABW9T448</accession>
<gene>
    <name evidence="1" type="ORF">GNP94_12835</name>
</gene>
<organism evidence="1 2">
    <name type="scientific">Paenibacillus campinasensis</name>
    <dbReference type="NCBI Taxonomy" id="66347"/>
    <lineage>
        <taxon>Bacteria</taxon>
        <taxon>Bacillati</taxon>
        <taxon>Bacillota</taxon>
        <taxon>Bacilli</taxon>
        <taxon>Bacillales</taxon>
        <taxon>Paenibacillaceae</taxon>
        <taxon>Paenibacillus</taxon>
    </lineage>
</organism>
<dbReference type="EMBL" id="WOAA01000009">
    <property type="protein sequence ID" value="MUG66890.1"/>
    <property type="molecule type" value="Genomic_DNA"/>
</dbReference>
<protein>
    <recommendedName>
        <fullName evidence="3">Right handed beta helix domain-containing protein</fullName>
    </recommendedName>
</protein>
<dbReference type="Gene3D" id="2.160.20.10">
    <property type="entry name" value="Single-stranded right-handed beta-helix, Pectin lyase-like"/>
    <property type="match status" value="1"/>
</dbReference>
<reference evidence="1 2" key="1">
    <citation type="submission" date="2019-11" db="EMBL/GenBank/DDBJ databases">
        <title>Draft genome sequences of five Paenibacillus species of dairy origin.</title>
        <authorList>
            <person name="Olajide A.M."/>
            <person name="Chen S."/>
            <person name="Lapointe G."/>
        </authorList>
    </citation>
    <scope>NUCLEOTIDE SEQUENCE [LARGE SCALE GENOMIC DNA]</scope>
    <source>
        <strain evidence="1 2">3CS1</strain>
    </source>
</reference>
<proteinExistence type="predicted"/>
<keyword evidence="2" id="KW-1185">Reference proteome</keyword>
<comment type="caution">
    <text evidence="1">The sequence shown here is derived from an EMBL/GenBank/DDBJ whole genome shotgun (WGS) entry which is preliminary data.</text>
</comment>
<evidence type="ECO:0000313" key="1">
    <source>
        <dbReference type="EMBL" id="MUG66890.1"/>
    </source>
</evidence>